<proteinExistence type="predicted"/>
<dbReference type="AlphaFoldDB" id="A0A195F4Z2"/>
<protein>
    <submittedName>
        <fullName evidence="2">Uncharacterized protein</fullName>
    </submittedName>
</protein>
<accession>A0A195F4Z2</accession>
<evidence type="ECO:0000313" key="3">
    <source>
        <dbReference type="Proteomes" id="UP000078541"/>
    </source>
</evidence>
<reference evidence="2 3" key="1">
    <citation type="submission" date="2016-03" db="EMBL/GenBank/DDBJ databases">
        <title>Trachymyrmex septentrionalis WGS genome.</title>
        <authorList>
            <person name="Nygaard S."/>
            <person name="Hu H."/>
            <person name="Boomsma J."/>
            <person name="Zhang G."/>
        </authorList>
    </citation>
    <scope>NUCLEOTIDE SEQUENCE [LARGE SCALE GENOMIC DNA]</scope>
    <source>
        <strain evidence="2">Tsep2-gDNA-1</strain>
        <tissue evidence="2">Whole body</tissue>
    </source>
</reference>
<name>A0A195F4Z2_9HYME</name>
<evidence type="ECO:0000256" key="1">
    <source>
        <dbReference type="SAM" id="MobiDB-lite"/>
    </source>
</evidence>
<evidence type="ECO:0000313" key="2">
    <source>
        <dbReference type="EMBL" id="KYN35528.1"/>
    </source>
</evidence>
<sequence>MVAVAEEENGCDKKESSENAETTLWKLSRDEQPIPTRYRGDCLGDRSETCNVQHAVGEIERAEDAETNQVAHGDFAATTVKQRLGEMPTVSATAYNYREERYNNGSLKNRQLSPLLLLCSYAIGVSPKRFVALQESSFRTSYTDKNFRLKMNKPEDIDHINQYSGYV</sequence>
<organism evidence="2 3">
    <name type="scientific">Trachymyrmex septentrionalis</name>
    <dbReference type="NCBI Taxonomy" id="34720"/>
    <lineage>
        <taxon>Eukaryota</taxon>
        <taxon>Metazoa</taxon>
        <taxon>Ecdysozoa</taxon>
        <taxon>Arthropoda</taxon>
        <taxon>Hexapoda</taxon>
        <taxon>Insecta</taxon>
        <taxon>Pterygota</taxon>
        <taxon>Neoptera</taxon>
        <taxon>Endopterygota</taxon>
        <taxon>Hymenoptera</taxon>
        <taxon>Apocrita</taxon>
        <taxon>Aculeata</taxon>
        <taxon>Formicoidea</taxon>
        <taxon>Formicidae</taxon>
        <taxon>Myrmicinae</taxon>
        <taxon>Trachymyrmex</taxon>
    </lineage>
</organism>
<dbReference type="EMBL" id="KQ981805">
    <property type="protein sequence ID" value="KYN35528.1"/>
    <property type="molecule type" value="Genomic_DNA"/>
</dbReference>
<dbReference type="Proteomes" id="UP000078541">
    <property type="component" value="Unassembled WGS sequence"/>
</dbReference>
<feature type="region of interest" description="Disordered" evidence="1">
    <location>
        <begin position="1"/>
        <end position="28"/>
    </location>
</feature>
<gene>
    <name evidence="2" type="ORF">ALC56_10085</name>
</gene>
<keyword evidence="3" id="KW-1185">Reference proteome</keyword>